<feature type="binding site" evidence="16">
    <location>
        <position position="71"/>
    </location>
    <ligand>
        <name>L-glutamate</name>
        <dbReference type="ChEBI" id="CHEBI:29985"/>
    </ligand>
</feature>
<dbReference type="PRINTS" id="PR00177">
    <property type="entry name" value="NMDARECEPTOR"/>
</dbReference>
<dbReference type="FunFam" id="3.40.190.10:FF:000060">
    <property type="entry name" value="Glutamate receptor ionotropic, kainate 1"/>
    <property type="match status" value="1"/>
</dbReference>
<evidence type="ECO:0000256" key="1">
    <source>
        <dbReference type="ARBA" id="ARBA00008685"/>
    </source>
</evidence>
<evidence type="ECO:0000256" key="6">
    <source>
        <dbReference type="ARBA" id="ARBA00022989"/>
    </source>
</evidence>
<dbReference type="AlphaFoldDB" id="T1GVU3"/>
<feature type="binding site" evidence="16">
    <location>
        <position position="72"/>
    </location>
    <ligand>
        <name>L-glutamate</name>
        <dbReference type="ChEBI" id="CHEBI:29985"/>
    </ligand>
</feature>
<evidence type="ECO:0000256" key="12">
    <source>
        <dbReference type="ARBA" id="ARBA00023257"/>
    </source>
</evidence>
<feature type="site" description="Interaction with the cone snail toxin Con-ikot-ikot" evidence="17">
    <location>
        <position position="77"/>
    </location>
</feature>
<dbReference type="OMA" id="NTHELGM"/>
<keyword evidence="4 19" id="KW-0812">Transmembrane</keyword>
<keyword evidence="22" id="KW-1185">Reference proteome</keyword>
<evidence type="ECO:0000256" key="3">
    <source>
        <dbReference type="ARBA" id="ARBA00022475"/>
    </source>
</evidence>
<dbReference type="GO" id="GO:0045211">
    <property type="term" value="C:postsynaptic membrane"/>
    <property type="evidence" value="ECO:0007669"/>
    <property type="project" value="UniProtKB-SubCell"/>
</dbReference>
<keyword evidence="3" id="KW-1003">Cell membrane</keyword>
<feature type="domain" description="Ionotropic glutamate receptor C-terminal" evidence="20">
    <location>
        <begin position="1"/>
        <end position="185"/>
    </location>
</feature>
<feature type="transmembrane region" description="Helical" evidence="19">
    <location>
        <begin position="20"/>
        <end position="41"/>
    </location>
</feature>
<dbReference type="Gene3D" id="3.40.190.10">
    <property type="entry name" value="Periplasmic binding protein-like II"/>
    <property type="match status" value="2"/>
</dbReference>
<dbReference type="InterPro" id="IPR001320">
    <property type="entry name" value="Iontro_rcpt_C"/>
</dbReference>
<evidence type="ECO:0000313" key="22">
    <source>
        <dbReference type="Proteomes" id="UP000015102"/>
    </source>
</evidence>
<feature type="site" description="Crucial to convey clamshell closure to channel opening" evidence="17">
    <location>
        <position position="50"/>
    </location>
</feature>
<evidence type="ECO:0000256" key="4">
    <source>
        <dbReference type="ARBA" id="ARBA00022692"/>
    </source>
</evidence>
<feature type="transmembrane region" description="Helical" evidence="19">
    <location>
        <begin position="208"/>
        <end position="229"/>
    </location>
</feature>
<keyword evidence="18" id="KW-1015">Disulfide bond</keyword>
<evidence type="ECO:0000256" key="19">
    <source>
        <dbReference type="SAM" id="Phobius"/>
    </source>
</evidence>
<dbReference type="EMBL" id="CAQQ02087540">
    <property type="status" value="NOT_ANNOTATED_CDS"/>
    <property type="molecule type" value="Genomic_DNA"/>
</dbReference>
<keyword evidence="5" id="KW-0732">Signal</keyword>
<organism evidence="21 22">
    <name type="scientific">Megaselia scalaris</name>
    <name type="common">Humpbacked fly</name>
    <name type="synonym">Phora scalaris</name>
    <dbReference type="NCBI Taxonomy" id="36166"/>
    <lineage>
        <taxon>Eukaryota</taxon>
        <taxon>Metazoa</taxon>
        <taxon>Ecdysozoa</taxon>
        <taxon>Arthropoda</taxon>
        <taxon>Hexapoda</taxon>
        <taxon>Insecta</taxon>
        <taxon>Pterygota</taxon>
        <taxon>Neoptera</taxon>
        <taxon>Endopterygota</taxon>
        <taxon>Diptera</taxon>
        <taxon>Brachycera</taxon>
        <taxon>Muscomorpha</taxon>
        <taxon>Platypezoidea</taxon>
        <taxon>Phoridae</taxon>
        <taxon>Megaseliini</taxon>
        <taxon>Megaselia</taxon>
    </lineage>
</organism>
<evidence type="ECO:0000256" key="5">
    <source>
        <dbReference type="ARBA" id="ARBA00022729"/>
    </source>
</evidence>
<keyword evidence="11" id="KW-0325">Glycoprotein</keyword>
<dbReference type="InterPro" id="IPR015683">
    <property type="entry name" value="Ionotropic_Glu_rcpt"/>
</dbReference>
<keyword evidence="9 19" id="KW-0472">Membrane</keyword>
<feature type="disulfide bond" evidence="18">
    <location>
        <begin position="134"/>
        <end position="189"/>
    </location>
</feature>
<reference evidence="22" key="1">
    <citation type="submission" date="2013-02" db="EMBL/GenBank/DDBJ databases">
        <authorList>
            <person name="Hughes D."/>
        </authorList>
    </citation>
    <scope>NUCLEOTIDE SEQUENCE</scope>
    <source>
        <strain>Durham</strain>
        <strain evidence="22">NC isolate 2 -- Noor lab</strain>
    </source>
</reference>
<evidence type="ECO:0000256" key="2">
    <source>
        <dbReference type="ARBA" id="ARBA00022448"/>
    </source>
</evidence>
<keyword evidence="12" id="KW-0628">Postsynaptic cell membrane</keyword>
<dbReference type="Proteomes" id="UP000015102">
    <property type="component" value="Unassembled WGS sequence"/>
</dbReference>
<evidence type="ECO:0000256" key="16">
    <source>
        <dbReference type="PIRSR" id="PIRSR601508-1"/>
    </source>
</evidence>
<dbReference type="InterPro" id="IPR001508">
    <property type="entry name" value="Iono_Glu_rcpt_met"/>
</dbReference>
<dbReference type="Pfam" id="PF00060">
    <property type="entry name" value="Lig_chan"/>
    <property type="match status" value="1"/>
</dbReference>
<evidence type="ECO:0000256" key="14">
    <source>
        <dbReference type="ARBA" id="ARBA00023303"/>
    </source>
</evidence>
<evidence type="ECO:0000256" key="7">
    <source>
        <dbReference type="ARBA" id="ARBA00023018"/>
    </source>
</evidence>
<comment type="subcellular location">
    <subcellularLocation>
        <location evidence="15">Postsynaptic cell membrane</location>
        <topology evidence="15">Multi-pass membrane protein</topology>
    </subcellularLocation>
</comment>
<dbReference type="EnsemblMetazoa" id="MESCA007910-RA">
    <property type="protein sequence ID" value="MESCA007910-PA"/>
    <property type="gene ID" value="MESCA007910"/>
</dbReference>
<evidence type="ECO:0000256" key="11">
    <source>
        <dbReference type="ARBA" id="ARBA00023180"/>
    </source>
</evidence>
<comment type="similarity">
    <text evidence="1">Belongs to the glutamate-gated ion channel (TC 1.A.10.1) family.</text>
</comment>
<dbReference type="GO" id="GO:0038023">
    <property type="term" value="F:signaling receptor activity"/>
    <property type="evidence" value="ECO:0007669"/>
    <property type="project" value="InterPro"/>
</dbReference>
<dbReference type="EMBL" id="CAQQ02087541">
    <property type="status" value="NOT_ANNOTATED_CDS"/>
    <property type="molecule type" value="Genomic_DNA"/>
</dbReference>
<protein>
    <recommendedName>
        <fullName evidence="20">Ionotropic glutamate receptor C-terminal domain-containing protein</fullName>
    </recommendedName>
</protein>
<keyword evidence="6 19" id="KW-1133">Transmembrane helix</keyword>
<reference evidence="21" key="2">
    <citation type="submission" date="2015-06" db="UniProtKB">
        <authorList>
            <consortium name="EnsemblMetazoa"/>
        </authorList>
    </citation>
    <scope>IDENTIFICATION</scope>
</reference>
<dbReference type="SMART" id="SM00079">
    <property type="entry name" value="PBPe"/>
    <property type="match status" value="1"/>
</dbReference>
<evidence type="ECO:0000256" key="13">
    <source>
        <dbReference type="ARBA" id="ARBA00023286"/>
    </source>
</evidence>
<dbReference type="HOGENOM" id="CLU_007257_5_0_1"/>
<dbReference type="SUPFAM" id="SSF53850">
    <property type="entry name" value="Periplasmic binding protein-like II"/>
    <property type="match status" value="1"/>
</dbReference>
<name>T1GVU3_MEGSC</name>
<keyword evidence="13" id="KW-1071">Ligand-gated ion channel</keyword>
<evidence type="ECO:0000256" key="9">
    <source>
        <dbReference type="ARBA" id="ARBA00023136"/>
    </source>
</evidence>
<evidence type="ECO:0000256" key="17">
    <source>
        <dbReference type="PIRSR" id="PIRSR601508-2"/>
    </source>
</evidence>
<dbReference type="STRING" id="36166.T1GVU3"/>
<evidence type="ECO:0000256" key="18">
    <source>
        <dbReference type="PIRSR" id="PIRSR601508-3"/>
    </source>
</evidence>
<keyword evidence="2" id="KW-0813">Transport</keyword>
<evidence type="ECO:0000259" key="20">
    <source>
        <dbReference type="SMART" id="SM00079"/>
    </source>
</evidence>
<dbReference type="GO" id="GO:0015276">
    <property type="term" value="F:ligand-gated monoatomic ion channel activity"/>
    <property type="evidence" value="ECO:0007669"/>
    <property type="project" value="InterPro"/>
</dbReference>
<keyword evidence="8" id="KW-0406">Ion transport</keyword>
<accession>T1GVU3</accession>
<evidence type="ECO:0000256" key="10">
    <source>
        <dbReference type="ARBA" id="ARBA00023170"/>
    </source>
</evidence>
<feature type="binding site" evidence="16">
    <location>
        <position position="122"/>
    </location>
    <ligand>
        <name>L-glutamate</name>
        <dbReference type="ChEBI" id="CHEBI:29985"/>
    </ligand>
</feature>
<proteinExistence type="inferred from homology"/>
<sequence>MPIYLTKEEKLTAPMRLVSGMWWFFALMMLNSYTANLAAFMTTSRQNTGIKSISDLADQNKIQFGTQKGGSTESFFRESNDSVYRLAWSKMIQTQPSVFTDTPEAGVERVKKAKGDYAFLMETTSLEYQVEKNCDLESVGSQIGEKHYGIAVPIGSDYRSNLSWAILQLGEKGELFELKKTWWSKKMTCEQNEEEDGSDLSVKELGGVFLVLLGGLIIAYILGIGEFLWNIQKIAVEERLLHMKL</sequence>
<evidence type="ECO:0000313" key="21">
    <source>
        <dbReference type="EnsemblMetazoa" id="MESCA007910-PA"/>
    </source>
</evidence>
<dbReference type="PANTHER" id="PTHR18966">
    <property type="entry name" value="IONOTROPIC GLUTAMATE RECEPTOR"/>
    <property type="match status" value="1"/>
</dbReference>
<evidence type="ECO:0000256" key="8">
    <source>
        <dbReference type="ARBA" id="ARBA00023065"/>
    </source>
</evidence>
<keyword evidence="7" id="KW-0770">Synapse</keyword>
<evidence type="ECO:0000256" key="15">
    <source>
        <dbReference type="ARBA" id="ARBA00034104"/>
    </source>
</evidence>
<keyword evidence="14" id="KW-0407">Ion channel</keyword>
<keyword evidence="10" id="KW-0675">Receptor</keyword>